<feature type="transmembrane region" description="Helical" evidence="2">
    <location>
        <begin position="6"/>
        <end position="27"/>
    </location>
</feature>
<reference evidence="3 4" key="1">
    <citation type="submission" date="2018-11" db="EMBL/GenBank/DDBJ databases">
        <authorList>
            <consortium name="Pathogen Informatics"/>
        </authorList>
    </citation>
    <scope>NUCLEOTIDE SEQUENCE [LARGE SCALE GENOMIC DNA]</scope>
</reference>
<feature type="transmembrane region" description="Helical" evidence="2">
    <location>
        <begin position="79"/>
        <end position="101"/>
    </location>
</feature>
<evidence type="ECO:0000313" key="4">
    <source>
        <dbReference type="Proteomes" id="UP000281553"/>
    </source>
</evidence>
<dbReference type="Proteomes" id="UP000281553">
    <property type="component" value="Unassembled WGS sequence"/>
</dbReference>
<gene>
    <name evidence="3" type="ORF">DILT_LOCUS8688</name>
</gene>
<feature type="transmembrane region" description="Helical" evidence="2">
    <location>
        <begin position="182"/>
        <end position="200"/>
    </location>
</feature>
<proteinExistence type="predicted"/>
<dbReference type="EMBL" id="UYRU01054925">
    <property type="protein sequence ID" value="VDN12857.1"/>
    <property type="molecule type" value="Genomic_DNA"/>
</dbReference>
<keyword evidence="2" id="KW-0812">Transmembrane</keyword>
<feature type="transmembrane region" description="Helical" evidence="2">
    <location>
        <begin position="255"/>
        <end position="274"/>
    </location>
</feature>
<evidence type="ECO:0000256" key="1">
    <source>
        <dbReference type="SAM" id="MobiDB-lite"/>
    </source>
</evidence>
<dbReference type="AlphaFoldDB" id="A0A3P7LMF4"/>
<feature type="transmembrane region" description="Helical" evidence="2">
    <location>
        <begin position="224"/>
        <end position="243"/>
    </location>
</feature>
<feature type="transmembrane region" description="Helical" evidence="2">
    <location>
        <begin position="39"/>
        <end position="67"/>
    </location>
</feature>
<sequence>MPEVQAVVIGSVPLACVALYFVGRLIWQEISHRSVKPALAAAHLLTGAGSIWNHPVFIALACSRIYAPNLLMETLYNGALQTICLFFVRLASVLLCLALWNHLYTTGHSNVNSYVKCRYRSAWINFLYNANTLFGFSYLITLESGPTAYAFVDFQVADRLMPFLIIFWLLLTSLGGFEITMLALTVIWLIEILGHVAAALKLPKFQLMEPAVDTFKVNACLSNLGLPSFVIIFFQMMTVLPFYRLYRAAGTRARGNFAIALSIITRAVHSIGSANFRGNLFYLPLLPTILTVTVGTFLVLGLMQKILKDTVVVPMTVIQLLVSNKEDFVAHREIWSKDFENMSNSWMCGVTWFPTMLALFFALVMMILAIMLQVPTTGHLEEFAGEGKAKDDEETEGDDEGMEVNVDRSVAGSVGDFLKDA</sequence>
<keyword evidence="2" id="KW-1133">Transmembrane helix</keyword>
<feature type="transmembrane region" description="Helical" evidence="2">
    <location>
        <begin position="122"/>
        <end position="140"/>
    </location>
</feature>
<feature type="region of interest" description="Disordered" evidence="1">
    <location>
        <begin position="383"/>
        <end position="405"/>
    </location>
</feature>
<organism evidence="3 4">
    <name type="scientific">Dibothriocephalus latus</name>
    <name type="common">Fish tapeworm</name>
    <name type="synonym">Diphyllobothrium latum</name>
    <dbReference type="NCBI Taxonomy" id="60516"/>
    <lineage>
        <taxon>Eukaryota</taxon>
        <taxon>Metazoa</taxon>
        <taxon>Spiralia</taxon>
        <taxon>Lophotrochozoa</taxon>
        <taxon>Platyhelminthes</taxon>
        <taxon>Cestoda</taxon>
        <taxon>Eucestoda</taxon>
        <taxon>Diphyllobothriidea</taxon>
        <taxon>Diphyllobothriidae</taxon>
        <taxon>Dibothriocephalus</taxon>
    </lineage>
</organism>
<keyword evidence="4" id="KW-1185">Reference proteome</keyword>
<name>A0A3P7LMF4_DIBLA</name>
<evidence type="ECO:0000256" key="2">
    <source>
        <dbReference type="SAM" id="Phobius"/>
    </source>
</evidence>
<feature type="transmembrane region" description="Helical" evidence="2">
    <location>
        <begin position="280"/>
        <end position="300"/>
    </location>
</feature>
<feature type="transmembrane region" description="Helical" evidence="2">
    <location>
        <begin position="160"/>
        <end position="177"/>
    </location>
</feature>
<feature type="transmembrane region" description="Helical" evidence="2">
    <location>
        <begin position="346"/>
        <end position="372"/>
    </location>
</feature>
<evidence type="ECO:0000313" key="3">
    <source>
        <dbReference type="EMBL" id="VDN12857.1"/>
    </source>
</evidence>
<protein>
    <submittedName>
        <fullName evidence="3">Uncharacterized protein</fullName>
    </submittedName>
</protein>
<feature type="compositionally biased region" description="Acidic residues" evidence="1">
    <location>
        <begin position="392"/>
        <end position="402"/>
    </location>
</feature>
<dbReference type="OrthoDB" id="6253237at2759"/>
<accession>A0A3P7LMF4</accession>
<keyword evidence="2" id="KW-0472">Membrane</keyword>